<dbReference type="Pfam" id="PF01510">
    <property type="entry name" value="Amidase_2"/>
    <property type="match status" value="1"/>
</dbReference>
<proteinExistence type="inferred from homology"/>
<dbReference type="SMART" id="SM00644">
    <property type="entry name" value="Ami_2"/>
    <property type="match status" value="1"/>
</dbReference>
<sequence length="321" mass="36499">MTRYQRNDSQTVNLVEEEEAEPASVFINNCTHLDIGVQKVHNGDVIIQQEIKHGQNNLPHINNLSVNGEQIKQAQYKHKEQPKWIMLLLAFIFFLALLIGVLVAVMFSLSDSTLNIFPDIKTYPKSNIMMNSELDYPTDKGICIVNRNEWQARPPTELLRQQKLPLERVIITHTGTESCYTSEDCRSSIRIIQRFDIESLGFFDTIYNFLIGGDGCVYIGRGWDYYGSHTRQYNMKTLGIGLIGTFSKMPPTASQLNATLKLIDLGTKLGKLTKDYILTASCQLRPTLSPGKLVYDVISKWDHFNTSIETPPCTFQDIKID</sequence>
<dbReference type="AlphaFoldDB" id="A0A1B6DSC3"/>
<accession>A0A1B6DSC3</accession>
<dbReference type="GO" id="GO:0009253">
    <property type="term" value="P:peptidoglycan catabolic process"/>
    <property type="evidence" value="ECO:0007669"/>
    <property type="project" value="InterPro"/>
</dbReference>
<organism evidence="7">
    <name type="scientific">Clastoptera arizonana</name>
    <name type="common">Arizona spittle bug</name>
    <dbReference type="NCBI Taxonomy" id="38151"/>
    <lineage>
        <taxon>Eukaryota</taxon>
        <taxon>Metazoa</taxon>
        <taxon>Ecdysozoa</taxon>
        <taxon>Arthropoda</taxon>
        <taxon>Hexapoda</taxon>
        <taxon>Insecta</taxon>
        <taxon>Pterygota</taxon>
        <taxon>Neoptera</taxon>
        <taxon>Paraneoptera</taxon>
        <taxon>Hemiptera</taxon>
        <taxon>Auchenorrhyncha</taxon>
        <taxon>Cercopoidea</taxon>
        <taxon>Clastopteridae</taxon>
        <taxon>Clastoptera</taxon>
    </lineage>
</organism>
<reference evidence="7" key="1">
    <citation type="submission" date="2015-12" db="EMBL/GenBank/DDBJ databases">
        <title>De novo transcriptome assembly of four potential Pierce s Disease insect vectors from Arizona vineyards.</title>
        <authorList>
            <person name="Tassone E.E."/>
        </authorList>
    </citation>
    <scope>NUCLEOTIDE SEQUENCE</scope>
</reference>
<evidence type="ECO:0000259" key="5">
    <source>
        <dbReference type="SMART" id="SM00644"/>
    </source>
</evidence>
<keyword evidence="4" id="KW-1133">Transmembrane helix</keyword>
<evidence type="ECO:0008006" key="8">
    <source>
        <dbReference type="Google" id="ProtNLM"/>
    </source>
</evidence>
<evidence type="ECO:0000256" key="4">
    <source>
        <dbReference type="SAM" id="Phobius"/>
    </source>
</evidence>
<dbReference type="GO" id="GO:0045087">
    <property type="term" value="P:innate immune response"/>
    <property type="evidence" value="ECO:0007669"/>
    <property type="project" value="UniProtKB-KW"/>
</dbReference>
<dbReference type="GO" id="GO:0008745">
    <property type="term" value="F:N-acetylmuramoyl-L-alanine amidase activity"/>
    <property type="evidence" value="ECO:0007669"/>
    <property type="project" value="InterPro"/>
</dbReference>
<dbReference type="InterPro" id="IPR002502">
    <property type="entry name" value="Amidase_domain"/>
</dbReference>
<feature type="domain" description="N-acetylmuramoyl-L-alanine amidase" evidence="5">
    <location>
        <begin position="156"/>
        <end position="291"/>
    </location>
</feature>
<dbReference type="FunFam" id="3.40.80.10:FF:000001">
    <property type="entry name" value="Peptidoglycan recognition protein 1"/>
    <property type="match status" value="1"/>
</dbReference>
<dbReference type="InterPro" id="IPR006619">
    <property type="entry name" value="PGRP_domain_met/bac"/>
</dbReference>
<comment type="similarity">
    <text evidence="1">Belongs to the N-acetylmuramoyl-L-alanine amidase 2 family.</text>
</comment>
<dbReference type="SUPFAM" id="SSF55846">
    <property type="entry name" value="N-acetylmuramoyl-L-alanine amidase-like"/>
    <property type="match status" value="1"/>
</dbReference>
<keyword evidence="3" id="KW-0391">Immunity</keyword>
<keyword evidence="4" id="KW-0472">Membrane</keyword>
<evidence type="ECO:0000256" key="1">
    <source>
        <dbReference type="ARBA" id="ARBA00007553"/>
    </source>
</evidence>
<dbReference type="PANTHER" id="PTHR11022:SF41">
    <property type="entry name" value="PEPTIDOGLYCAN-RECOGNITION PROTEIN LC-RELATED"/>
    <property type="match status" value="1"/>
</dbReference>
<feature type="domain" description="Peptidoglycan recognition protein family" evidence="6">
    <location>
        <begin position="142"/>
        <end position="285"/>
    </location>
</feature>
<evidence type="ECO:0000256" key="3">
    <source>
        <dbReference type="ARBA" id="ARBA00022859"/>
    </source>
</evidence>
<dbReference type="InterPro" id="IPR036505">
    <property type="entry name" value="Amidase/PGRP_sf"/>
</dbReference>
<evidence type="ECO:0000256" key="2">
    <source>
        <dbReference type="ARBA" id="ARBA00022588"/>
    </source>
</evidence>
<name>A0A1B6DSC3_9HEMI</name>
<evidence type="ECO:0000259" key="6">
    <source>
        <dbReference type="SMART" id="SM00701"/>
    </source>
</evidence>
<gene>
    <name evidence="7" type="ORF">g.22989</name>
</gene>
<keyword evidence="4" id="KW-0812">Transmembrane</keyword>
<protein>
    <recommendedName>
        <fullName evidence="8">Peptidoglycan recognition protein family domain-containing protein</fullName>
    </recommendedName>
</protein>
<dbReference type="SMART" id="SM00701">
    <property type="entry name" value="PGRP"/>
    <property type="match status" value="1"/>
</dbReference>
<dbReference type="GO" id="GO:0008270">
    <property type="term" value="F:zinc ion binding"/>
    <property type="evidence" value="ECO:0007669"/>
    <property type="project" value="InterPro"/>
</dbReference>
<dbReference type="InterPro" id="IPR015510">
    <property type="entry name" value="PGRP"/>
</dbReference>
<feature type="transmembrane region" description="Helical" evidence="4">
    <location>
        <begin position="84"/>
        <end position="109"/>
    </location>
</feature>
<dbReference type="Gene3D" id="3.40.80.10">
    <property type="entry name" value="Peptidoglycan recognition protein-like"/>
    <property type="match status" value="1"/>
</dbReference>
<dbReference type="EMBL" id="GEDC01008724">
    <property type="protein sequence ID" value="JAS28574.1"/>
    <property type="molecule type" value="Transcribed_RNA"/>
</dbReference>
<dbReference type="CDD" id="cd06583">
    <property type="entry name" value="PGRP"/>
    <property type="match status" value="1"/>
</dbReference>
<keyword evidence="2" id="KW-0399">Innate immunity</keyword>
<evidence type="ECO:0000313" key="7">
    <source>
        <dbReference type="EMBL" id="JAS28574.1"/>
    </source>
</evidence>
<dbReference type="PANTHER" id="PTHR11022">
    <property type="entry name" value="PEPTIDOGLYCAN RECOGNITION PROTEIN"/>
    <property type="match status" value="1"/>
</dbReference>